<keyword evidence="3" id="KW-0067">ATP-binding</keyword>
<evidence type="ECO:0000256" key="3">
    <source>
        <dbReference type="ARBA" id="ARBA00022840"/>
    </source>
</evidence>
<comment type="similarity">
    <text evidence="1">Belongs to the AAA ATPase family.</text>
</comment>
<keyword evidence="4" id="KW-1133">Transmembrane helix</keyword>
<feature type="domain" description="AAA+ ATPase" evidence="5">
    <location>
        <begin position="239"/>
        <end position="371"/>
    </location>
</feature>
<comment type="caution">
    <text evidence="6">The sequence shown here is derived from an EMBL/GenBank/DDBJ whole genome shotgun (WGS) entry which is preliminary data.</text>
</comment>
<evidence type="ECO:0000313" key="6">
    <source>
        <dbReference type="EMBL" id="CAL2082277.1"/>
    </source>
</evidence>
<evidence type="ECO:0000256" key="2">
    <source>
        <dbReference type="ARBA" id="ARBA00022741"/>
    </source>
</evidence>
<reference evidence="6 7" key="1">
    <citation type="submission" date="2024-05" db="EMBL/GenBank/DDBJ databases">
        <authorList>
            <person name="Duchaud E."/>
        </authorList>
    </citation>
    <scope>NUCLEOTIDE SEQUENCE [LARGE SCALE GENOMIC DNA]</scope>
    <source>
        <strain evidence="6">Ena-SAMPLE-TAB-13-05-2024-13:56:06:370-140302</strain>
    </source>
</reference>
<evidence type="ECO:0000259" key="5">
    <source>
        <dbReference type="SMART" id="SM00382"/>
    </source>
</evidence>
<protein>
    <submittedName>
        <fullName evidence="6">ATPase family protein associated with various cellular activities (AAA)</fullName>
    </submittedName>
</protein>
<evidence type="ECO:0000256" key="1">
    <source>
        <dbReference type="ARBA" id="ARBA00006914"/>
    </source>
</evidence>
<feature type="transmembrane region" description="Helical" evidence="4">
    <location>
        <begin position="65"/>
        <end position="84"/>
    </location>
</feature>
<sequence>MKQAKEYTIANASHFDEKFSYLREVIDYRLKKEFSNEEPVLPIFSSIASDNSEFSKFVRKHKLDYDEVLVLLIALVPSILPNFFTDIITDFFPNGGEFPGFGGVKGKNHRGIIPTGETLLYILAGKEAIGRTQVLDRMLHRSVLFKKAILELERVPYGEPFMSGKIILNQEYVHLFLTGKELKPQLSQEFPASLITTKLNWEDLVLNPKTLTEVREIENWLEYNETLLNDWGMQSKIKPGYRVLFCGLPGTGKTLTASLLGKYTGKDVYRVDLSMVVSKYIGETEKNLSKLFDKSINKDWILFFDEADSIFGKRTNVRDAHDKYANQEVSYLLQRIEAHPGLIILASNFKNNIDAAFTRRFHNIVEFEAPSYEERTMLWKNNLPKGVELEPSLTIEELAKKFSITGSNIVNIIHFACLKTLANKKKTIQRQYLLEGVKREYAKEGKTINISF</sequence>
<dbReference type="SMART" id="SM00382">
    <property type="entry name" value="AAA"/>
    <property type="match status" value="1"/>
</dbReference>
<dbReference type="InterPro" id="IPR050221">
    <property type="entry name" value="26S_Proteasome_ATPase"/>
</dbReference>
<keyword evidence="4" id="KW-0472">Membrane</keyword>
<proteinExistence type="inferred from homology"/>
<evidence type="ECO:0000256" key="4">
    <source>
        <dbReference type="SAM" id="Phobius"/>
    </source>
</evidence>
<name>A0ABP1EJL5_9FLAO</name>
<evidence type="ECO:0000313" key="7">
    <source>
        <dbReference type="Proteomes" id="UP001497416"/>
    </source>
</evidence>
<keyword evidence="7" id="KW-1185">Reference proteome</keyword>
<dbReference type="Proteomes" id="UP001497416">
    <property type="component" value="Unassembled WGS sequence"/>
</dbReference>
<gene>
    <name evidence="6" type="ORF">T190607A01A_11335</name>
</gene>
<keyword evidence="2" id="KW-0547">Nucleotide-binding</keyword>
<dbReference type="Pfam" id="PF00004">
    <property type="entry name" value="AAA"/>
    <property type="match status" value="1"/>
</dbReference>
<dbReference type="PANTHER" id="PTHR23073">
    <property type="entry name" value="26S PROTEASOME REGULATORY SUBUNIT"/>
    <property type="match status" value="1"/>
</dbReference>
<dbReference type="SUPFAM" id="SSF52540">
    <property type="entry name" value="P-loop containing nucleoside triphosphate hydrolases"/>
    <property type="match status" value="1"/>
</dbReference>
<keyword evidence="4" id="KW-0812">Transmembrane</keyword>
<organism evidence="6 7">
    <name type="scientific">Tenacibaculum platacis</name>
    <dbReference type="NCBI Taxonomy" id="3137852"/>
    <lineage>
        <taxon>Bacteria</taxon>
        <taxon>Pseudomonadati</taxon>
        <taxon>Bacteroidota</taxon>
        <taxon>Flavobacteriia</taxon>
        <taxon>Flavobacteriales</taxon>
        <taxon>Flavobacteriaceae</taxon>
        <taxon>Tenacibaculum</taxon>
    </lineage>
</organism>
<dbReference type="InterPro" id="IPR027417">
    <property type="entry name" value="P-loop_NTPase"/>
</dbReference>
<dbReference type="RefSeq" id="WP_348711251.1">
    <property type="nucleotide sequence ID" value="NZ_CAXIXY010000003.1"/>
</dbReference>
<dbReference type="CDD" id="cd19481">
    <property type="entry name" value="RecA-like_protease"/>
    <property type="match status" value="1"/>
</dbReference>
<accession>A0ABP1EJL5</accession>
<dbReference type="EMBL" id="CAXIXY010000003">
    <property type="protein sequence ID" value="CAL2082277.1"/>
    <property type="molecule type" value="Genomic_DNA"/>
</dbReference>
<dbReference type="Gene3D" id="3.40.50.300">
    <property type="entry name" value="P-loop containing nucleotide triphosphate hydrolases"/>
    <property type="match status" value="1"/>
</dbReference>
<dbReference type="InterPro" id="IPR003593">
    <property type="entry name" value="AAA+_ATPase"/>
</dbReference>
<dbReference type="InterPro" id="IPR003959">
    <property type="entry name" value="ATPase_AAA_core"/>
</dbReference>